<evidence type="ECO:0000256" key="6">
    <source>
        <dbReference type="ARBA" id="ARBA00022917"/>
    </source>
</evidence>
<dbReference type="PATRIC" id="fig|1618752.3.peg.19"/>
<dbReference type="PRINTS" id="PR01046">
    <property type="entry name" value="TRNASYNTHPRO"/>
</dbReference>
<dbReference type="AlphaFoldDB" id="A0A0G0D911"/>
<dbReference type="GO" id="GO:0006433">
    <property type="term" value="P:prolyl-tRNA aminoacylation"/>
    <property type="evidence" value="ECO:0007669"/>
    <property type="project" value="InterPro"/>
</dbReference>
<dbReference type="InterPro" id="IPR045864">
    <property type="entry name" value="aa-tRNA-synth_II/BPL/LPL"/>
</dbReference>
<dbReference type="GO" id="GO:0005737">
    <property type="term" value="C:cytoplasm"/>
    <property type="evidence" value="ECO:0007669"/>
    <property type="project" value="InterPro"/>
</dbReference>
<keyword evidence="7" id="KW-0030">Aminoacyl-tRNA synthetase</keyword>
<dbReference type="PROSITE" id="PS50862">
    <property type="entry name" value="AA_TRNA_LIGASE_II"/>
    <property type="match status" value="1"/>
</dbReference>
<dbReference type="SUPFAM" id="SSF55681">
    <property type="entry name" value="Class II aaRS and biotin synthetases"/>
    <property type="match status" value="1"/>
</dbReference>
<protein>
    <recommendedName>
        <fullName evidence="2">Proline--tRNA ligase</fullName>
        <ecNumber evidence="1">6.1.1.15</ecNumber>
    </recommendedName>
    <alternativeName>
        <fullName evidence="8">Prolyl-tRNA synthetase</fullName>
    </alternativeName>
</protein>
<dbReference type="Gene3D" id="3.30.930.10">
    <property type="entry name" value="Bira Bifunctional Protein, Domain 2"/>
    <property type="match status" value="1"/>
</dbReference>
<dbReference type="Pfam" id="PF00587">
    <property type="entry name" value="tRNA-synt_2b"/>
    <property type="match status" value="1"/>
</dbReference>
<sequence>MRQSKFFTKTRKEVSADEVSRNAELLIRAGFVHKEMAGVYSYLPLGLRVLRKIENIIREEMDNVGGQEVLLSSFQPKENWEKTGRWESMDDLYKVVDSSGREVALGPTHEEIVVPILKNYVSSHKDFPSNPPLSIYQIQNKFRMELRAKSGMLRGREFLMKDMYSFHTSKKDFEEFYTKMQGVYKTIFSRVGIGHLTYMTFASGGTFSKYSHEFQTISSVGEDTIYVDEASNLALNKEVLNDEVLSQLNLKKEKLVEQKSIEVGNIFDLKTKYSKPFDLSFTDSEGEKHIVLMGCYGIGLSRLLGTVVEVLSDDKGIIWPESIAPYAIHLLLLGEDENVKKEAEKIYETLKKSGIEVLFDDRGGVTAGEKFADSDLFGIPLRVVVSVRSIKEGGVEIKKRNEEKGKVVSLDDLLKICSKNSTN</sequence>
<dbReference type="SUPFAM" id="SSF52954">
    <property type="entry name" value="Class II aaRS ABD-related"/>
    <property type="match status" value="1"/>
</dbReference>
<comment type="caution">
    <text evidence="11">The sequence shown here is derived from an EMBL/GenBank/DDBJ whole genome shotgun (WGS) entry which is preliminary data.</text>
</comment>
<dbReference type="InterPro" id="IPR004154">
    <property type="entry name" value="Anticodon-bd"/>
</dbReference>
<keyword evidence="5" id="KW-0067">ATP-binding</keyword>
<proteinExistence type="predicted"/>
<evidence type="ECO:0000256" key="7">
    <source>
        <dbReference type="ARBA" id="ARBA00023146"/>
    </source>
</evidence>
<dbReference type="EC" id="6.1.1.15" evidence="1"/>
<keyword evidence="4" id="KW-0547">Nucleotide-binding</keyword>
<dbReference type="Gene3D" id="3.40.50.800">
    <property type="entry name" value="Anticodon-binding domain"/>
    <property type="match status" value="1"/>
</dbReference>
<reference evidence="11 12" key="1">
    <citation type="journal article" date="2015" name="Nature">
        <title>rRNA introns, odd ribosomes, and small enigmatic genomes across a large radiation of phyla.</title>
        <authorList>
            <person name="Brown C.T."/>
            <person name="Hug L.A."/>
            <person name="Thomas B.C."/>
            <person name="Sharon I."/>
            <person name="Castelle C.J."/>
            <person name="Singh A."/>
            <person name="Wilkins M.J."/>
            <person name="Williams K.H."/>
            <person name="Banfield J.F."/>
        </authorList>
    </citation>
    <scope>NUCLEOTIDE SEQUENCE [LARGE SCALE GENOMIC DNA]</scope>
</reference>
<evidence type="ECO:0000256" key="5">
    <source>
        <dbReference type="ARBA" id="ARBA00022840"/>
    </source>
</evidence>
<dbReference type="GO" id="GO:0005524">
    <property type="term" value="F:ATP binding"/>
    <property type="evidence" value="ECO:0007669"/>
    <property type="project" value="UniProtKB-KW"/>
</dbReference>
<evidence type="ECO:0000256" key="9">
    <source>
        <dbReference type="ARBA" id="ARBA00047671"/>
    </source>
</evidence>
<keyword evidence="3 11" id="KW-0436">Ligase</keyword>
<dbReference type="InterPro" id="IPR050062">
    <property type="entry name" value="Pro-tRNA_synthetase"/>
</dbReference>
<evidence type="ECO:0000259" key="10">
    <source>
        <dbReference type="PROSITE" id="PS50862"/>
    </source>
</evidence>
<gene>
    <name evidence="11" type="ORF">UR91_C0001G0017</name>
</gene>
<evidence type="ECO:0000313" key="12">
    <source>
        <dbReference type="Proteomes" id="UP000034798"/>
    </source>
</evidence>
<dbReference type="InterPro" id="IPR002316">
    <property type="entry name" value="Pro-tRNA-ligase_IIa"/>
</dbReference>
<evidence type="ECO:0000256" key="4">
    <source>
        <dbReference type="ARBA" id="ARBA00022741"/>
    </source>
</evidence>
<dbReference type="InterPro" id="IPR002314">
    <property type="entry name" value="aa-tRNA-synt_IIb"/>
</dbReference>
<dbReference type="InterPro" id="IPR036621">
    <property type="entry name" value="Anticodon-bd_dom_sf"/>
</dbReference>
<dbReference type="InterPro" id="IPR044140">
    <property type="entry name" value="ProRS_anticodon_short"/>
</dbReference>
<dbReference type="PANTHER" id="PTHR42753:SF2">
    <property type="entry name" value="PROLINE--TRNA LIGASE"/>
    <property type="match status" value="1"/>
</dbReference>
<organism evidence="11 12">
    <name type="scientific">Candidatus Nomurabacteria bacterium GW2011_GWC2_35_8</name>
    <dbReference type="NCBI Taxonomy" id="1618752"/>
    <lineage>
        <taxon>Bacteria</taxon>
        <taxon>Candidatus Nomuraibacteriota</taxon>
    </lineage>
</organism>
<dbReference type="CDD" id="cd00861">
    <property type="entry name" value="ProRS_anticodon_short"/>
    <property type="match status" value="1"/>
</dbReference>
<feature type="domain" description="Aminoacyl-transfer RNA synthetases class-II family profile" evidence="10">
    <location>
        <begin position="38"/>
        <end position="320"/>
    </location>
</feature>
<evidence type="ECO:0000256" key="8">
    <source>
        <dbReference type="ARBA" id="ARBA00029731"/>
    </source>
</evidence>
<dbReference type="Pfam" id="PF03129">
    <property type="entry name" value="HGTP_anticodon"/>
    <property type="match status" value="1"/>
</dbReference>
<dbReference type="Proteomes" id="UP000034798">
    <property type="component" value="Unassembled WGS sequence"/>
</dbReference>
<dbReference type="GO" id="GO:0004827">
    <property type="term" value="F:proline-tRNA ligase activity"/>
    <property type="evidence" value="ECO:0007669"/>
    <property type="project" value="UniProtKB-EC"/>
</dbReference>
<evidence type="ECO:0000256" key="2">
    <source>
        <dbReference type="ARBA" id="ARBA00019110"/>
    </source>
</evidence>
<keyword evidence="6" id="KW-0648">Protein biosynthesis</keyword>
<dbReference type="InterPro" id="IPR006195">
    <property type="entry name" value="aa-tRNA-synth_II"/>
</dbReference>
<dbReference type="PANTHER" id="PTHR42753">
    <property type="entry name" value="MITOCHONDRIAL RIBOSOME PROTEIN L39/PROLYL-TRNA LIGASE FAMILY MEMBER"/>
    <property type="match status" value="1"/>
</dbReference>
<evidence type="ECO:0000256" key="1">
    <source>
        <dbReference type="ARBA" id="ARBA00012831"/>
    </source>
</evidence>
<name>A0A0G0D911_9BACT</name>
<evidence type="ECO:0000256" key="3">
    <source>
        <dbReference type="ARBA" id="ARBA00022598"/>
    </source>
</evidence>
<accession>A0A0G0D911</accession>
<evidence type="ECO:0000313" key="11">
    <source>
        <dbReference type="EMBL" id="KKP89828.1"/>
    </source>
</evidence>
<dbReference type="EMBL" id="LBQZ01000001">
    <property type="protein sequence ID" value="KKP89828.1"/>
    <property type="molecule type" value="Genomic_DNA"/>
</dbReference>
<comment type="catalytic activity">
    <reaction evidence="9">
        <text>tRNA(Pro) + L-proline + ATP = L-prolyl-tRNA(Pro) + AMP + diphosphate</text>
        <dbReference type="Rhea" id="RHEA:14305"/>
        <dbReference type="Rhea" id="RHEA-COMP:9700"/>
        <dbReference type="Rhea" id="RHEA-COMP:9702"/>
        <dbReference type="ChEBI" id="CHEBI:30616"/>
        <dbReference type="ChEBI" id="CHEBI:33019"/>
        <dbReference type="ChEBI" id="CHEBI:60039"/>
        <dbReference type="ChEBI" id="CHEBI:78442"/>
        <dbReference type="ChEBI" id="CHEBI:78532"/>
        <dbReference type="ChEBI" id="CHEBI:456215"/>
        <dbReference type="EC" id="6.1.1.15"/>
    </reaction>
</comment>